<keyword evidence="1" id="KW-0472">Membrane</keyword>
<gene>
    <name evidence="2" type="ORF">BPULL_2167</name>
</gene>
<comment type="caution">
    <text evidence="2">The sequence shown here is derived from an EMBL/GenBank/DDBJ whole genome shotgun (WGS) entry which is preliminary data.</text>
</comment>
<feature type="transmembrane region" description="Helical" evidence="1">
    <location>
        <begin position="360"/>
        <end position="383"/>
    </location>
</feature>
<feature type="transmembrane region" description="Helical" evidence="1">
    <location>
        <begin position="544"/>
        <end position="566"/>
    </location>
</feature>
<evidence type="ECO:0000313" key="3">
    <source>
        <dbReference type="Proteomes" id="UP000029109"/>
    </source>
</evidence>
<keyword evidence="1" id="KW-0812">Transmembrane</keyword>
<feature type="transmembrane region" description="Helical" evidence="1">
    <location>
        <begin position="39"/>
        <end position="61"/>
    </location>
</feature>
<dbReference type="EMBL" id="JGZJ01000008">
    <property type="protein sequence ID" value="KFI82581.1"/>
    <property type="molecule type" value="Genomic_DNA"/>
</dbReference>
<feature type="transmembrane region" description="Helical" evidence="1">
    <location>
        <begin position="329"/>
        <end position="348"/>
    </location>
</feature>
<feature type="transmembrane region" description="Helical" evidence="1">
    <location>
        <begin position="459"/>
        <end position="480"/>
    </location>
</feature>
<keyword evidence="1" id="KW-1133">Transmembrane helix</keyword>
<organism evidence="2 3">
    <name type="scientific">Bifidobacterium pullorum</name>
    <dbReference type="NCBI Taxonomy" id="78448"/>
    <lineage>
        <taxon>Bacteria</taxon>
        <taxon>Bacillati</taxon>
        <taxon>Actinomycetota</taxon>
        <taxon>Actinomycetes</taxon>
        <taxon>Bifidobacteriales</taxon>
        <taxon>Bifidobacteriaceae</taxon>
        <taxon>Bifidobacterium</taxon>
    </lineage>
</organism>
<feature type="transmembrane region" description="Helical" evidence="1">
    <location>
        <begin position="500"/>
        <end position="523"/>
    </location>
</feature>
<feature type="transmembrane region" description="Helical" evidence="1">
    <location>
        <begin position="303"/>
        <end position="323"/>
    </location>
</feature>
<dbReference type="Pfam" id="PF20176">
    <property type="entry name" value="DUF6541"/>
    <property type="match status" value="1"/>
</dbReference>
<evidence type="ECO:0000313" key="2">
    <source>
        <dbReference type="EMBL" id="KFI82581.1"/>
    </source>
</evidence>
<feature type="transmembrane region" description="Helical" evidence="1">
    <location>
        <begin position="276"/>
        <end position="296"/>
    </location>
</feature>
<accession>A0A7V8KRC6</accession>
<protein>
    <submittedName>
        <fullName evidence="2">Putative membrane protein</fullName>
    </submittedName>
</protein>
<feature type="transmembrane region" description="Helical" evidence="1">
    <location>
        <begin position="67"/>
        <end position="88"/>
    </location>
</feature>
<feature type="transmembrane region" description="Helical" evidence="1">
    <location>
        <begin position="12"/>
        <end position="32"/>
    </location>
</feature>
<dbReference type="AlphaFoldDB" id="A0A7V8KRC6"/>
<feature type="transmembrane region" description="Helical" evidence="1">
    <location>
        <begin position="253"/>
        <end position="270"/>
    </location>
</feature>
<feature type="transmembrane region" description="Helical" evidence="1">
    <location>
        <begin position="219"/>
        <end position="241"/>
    </location>
</feature>
<sequence>MQLDSWIDVLPMLAAIAAVLYVPGALIVAATGQHRPLHIIALAVPVSMSIAGVGGVLASAMDVRWGWGFHLAATLLVFAVVTAARALWRYVRRNESRPPVVGRRTAANSANPVTTNHTNRKFLPSAVTRGWRGWLPAAAGIIIAAAMVTARLIQAVPSPDQITQNYDTVFHDNVVARIVQTGEASSLHALPPIREVYPIAFQQFAALGAMIMPDTTVPAAMTCTWLIFGAVVWPVSILFLVRAVCGRRTLSDFIAPILAAVCAGGPFLLLDWGTLYSMFAGQAMMPVLFALAWTWCRRDWHDGPAAVVGGLAWMTVVGLAISVAHFRVIMTFLLIAIPLMLAWLVDAAKTLKVHKGVRAMTAAIVAFVCMVAVVFGVGCMVFARMYLQDPSRPISDHLNGGPAQPTEDIPSAIGRFLTGTPINTLNNRLATDWLVVILLLAAAVGIIAVAHGVIRRDGLLLIASFLLLGFVFVSCAGTHADWAKVVTALWYKDQRRPFAAWPMLATPIICLGLNALCDAWQAWSSKRTSANQTRKAGTAMKASATAVVMCAPRCLAALLVLLIGIASPQIRGMMASVSNSYRFANSGQTYPMVSRDEYLLLKRIGNYVPQNEMVVSDPWNGSAFMLAIGGRTPFYAHLSMAWDYDHSYLASNFRNIDTDPEVCAILQRNNLHWYLDMGGSYSDPYDPQHTMFLGIEPVPDAMEAIDSQGDATLYRITACPATAGE</sequence>
<proteinExistence type="predicted"/>
<feature type="transmembrane region" description="Helical" evidence="1">
    <location>
        <begin position="433"/>
        <end position="454"/>
    </location>
</feature>
<reference evidence="2 3" key="1">
    <citation type="submission" date="2014-03" db="EMBL/GenBank/DDBJ databases">
        <title>Genomics of Bifidobacteria.</title>
        <authorList>
            <person name="Ventura M."/>
            <person name="Milani C."/>
            <person name="Lugli G.A."/>
        </authorList>
    </citation>
    <scope>NUCLEOTIDE SEQUENCE [LARGE SCALE GENOMIC DNA]</scope>
    <source>
        <strain evidence="2 3">LMG 21816</strain>
    </source>
</reference>
<dbReference type="Proteomes" id="UP000029109">
    <property type="component" value="Unassembled WGS sequence"/>
</dbReference>
<dbReference type="InterPro" id="IPR046671">
    <property type="entry name" value="DUF6541"/>
</dbReference>
<evidence type="ECO:0000256" key="1">
    <source>
        <dbReference type="SAM" id="Phobius"/>
    </source>
</evidence>
<name>A0A7V8KRC6_9BIFI</name>
<feature type="transmembrane region" description="Helical" evidence="1">
    <location>
        <begin position="133"/>
        <end position="153"/>
    </location>
</feature>